<keyword evidence="2" id="KW-1133">Transmembrane helix</keyword>
<dbReference type="KEGG" id="lak:106159075"/>
<dbReference type="PROSITE" id="PS51186">
    <property type="entry name" value="GNAT"/>
    <property type="match status" value="1"/>
</dbReference>
<evidence type="ECO:0000313" key="5">
    <source>
        <dbReference type="RefSeq" id="XP_013390709.1"/>
    </source>
</evidence>
<gene>
    <name evidence="5 6" type="primary">LOC106159075</name>
</gene>
<protein>
    <submittedName>
        <fullName evidence="5 6">Uncharacterized protein LOC106159075</fullName>
    </submittedName>
</protein>
<dbReference type="RefSeq" id="XP_013390710.1">
    <property type="nucleotide sequence ID" value="XM_013535256.2"/>
</dbReference>
<evidence type="ECO:0000313" key="6">
    <source>
        <dbReference type="RefSeq" id="XP_013390710.1"/>
    </source>
</evidence>
<name>A0A1S3I035_LINAN</name>
<evidence type="ECO:0000313" key="4">
    <source>
        <dbReference type="Proteomes" id="UP000085678"/>
    </source>
</evidence>
<dbReference type="AlphaFoldDB" id="A0A1S3I035"/>
<dbReference type="InterPro" id="IPR000182">
    <property type="entry name" value="GNAT_dom"/>
</dbReference>
<dbReference type="RefSeq" id="XP_013390709.1">
    <property type="nucleotide sequence ID" value="XM_013535255.2"/>
</dbReference>
<dbReference type="InterPro" id="IPR050769">
    <property type="entry name" value="NAT_camello-type"/>
</dbReference>
<dbReference type="OrthoDB" id="41532at2759"/>
<dbReference type="Gene3D" id="3.40.630.30">
    <property type="match status" value="1"/>
</dbReference>
<accession>A0A1S3I035</accession>
<evidence type="ECO:0000259" key="3">
    <source>
        <dbReference type="PROSITE" id="PS51186"/>
    </source>
</evidence>
<dbReference type="PANTHER" id="PTHR13947">
    <property type="entry name" value="GNAT FAMILY N-ACETYLTRANSFERASE"/>
    <property type="match status" value="1"/>
</dbReference>
<evidence type="ECO:0000256" key="1">
    <source>
        <dbReference type="ARBA" id="ARBA00022679"/>
    </source>
</evidence>
<dbReference type="STRING" id="7574.A0A1S3I035"/>
<feature type="transmembrane region" description="Helical" evidence="2">
    <location>
        <begin position="50"/>
        <end position="68"/>
    </location>
</feature>
<keyword evidence="4" id="KW-1185">Reference proteome</keyword>
<dbReference type="Pfam" id="PF00583">
    <property type="entry name" value="Acetyltransf_1"/>
    <property type="match status" value="1"/>
</dbReference>
<dbReference type="CDD" id="cd04301">
    <property type="entry name" value="NAT_SF"/>
    <property type="match status" value="1"/>
</dbReference>
<dbReference type="GO" id="GO:0008080">
    <property type="term" value="F:N-acetyltransferase activity"/>
    <property type="evidence" value="ECO:0007669"/>
    <property type="project" value="InterPro"/>
</dbReference>
<evidence type="ECO:0000256" key="2">
    <source>
        <dbReference type="SAM" id="Phobius"/>
    </source>
</evidence>
<keyword evidence="2" id="KW-0812">Transmembrane</keyword>
<dbReference type="InterPro" id="IPR016181">
    <property type="entry name" value="Acyl_CoA_acyltransferase"/>
</dbReference>
<feature type="transmembrane region" description="Helical" evidence="2">
    <location>
        <begin position="74"/>
        <end position="95"/>
    </location>
</feature>
<organism evidence="5">
    <name type="scientific">Lingula anatina</name>
    <name type="common">Brachiopod</name>
    <name type="synonym">Lingula unguis</name>
    <dbReference type="NCBI Taxonomy" id="7574"/>
    <lineage>
        <taxon>Eukaryota</taxon>
        <taxon>Metazoa</taxon>
        <taxon>Spiralia</taxon>
        <taxon>Lophotrochozoa</taxon>
        <taxon>Brachiopoda</taxon>
        <taxon>Linguliformea</taxon>
        <taxon>Lingulata</taxon>
        <taxon>Lingulida</taxon>
        <taxon>Linguloidea</taxon>
        <taxon>Lingulidae</taxon>
        <taxon>Lingula</taxon>
    </lineage>
</organism>
<reference evidence="5 6" key="1">
    <citation type="submission" date="2023-09" db="UniProtKB">
        <authorList>
            <consortium name="RefSeq"/>
        </authorList>
    </citation>
    <scope>IDENTIFICATION</scope>
    <source>
        <tissue evidence="5 6">Gonads</tissue>
    </source>
</reference>
<dbReference type="GeneID" id="106159075"/>
<sequence>MQKTGTTTRTTERKYIIRLLRDDQTEIEHVWEMVVRNMSRAMISGVTLKGIRQPFVIAGAFAVFALLYKYLGDFAMSGAIAIVVSICLCLVNTYYGLYYGLYSDRLCPDAGQNMFAYYMKERRRCWVAESDKKIIAAVGIQEKSSTGNSPEAKQTSVAVLQRLVVEPEYRRMGVADALIKTALEFCKEQKYEEVILDTSEVQHDAMRYYSKRGFVEIGCFTFDDLFPLFVLKMHLFKLDLKDRS</sequence>
<keyword evidence="1" id="KW-0808">Transferase</keyword>
<keyword evidence="2" id="KW-0472">Membrane</keyword>
<proteinExistence type="predicted"/>
<dbReference type="Proteomes" id="UP000085678">
    <property type="component" value="Unplaced"/>
</dbReference>
<feature type="domain" description="N-acetyltransferase" evidence="3">
    <location>
        <begin position="86"/>
        <end position="238"/>
    </location>
</feature>
<dbReference type="SUPFAM" id="SSF55729">
    <property type="entry name" value="Acyl-CoA N-acyltransferases (Nat)"/>
    <property type="match status" value="1"/>
</dbReference>
<dbReference type="PANTHER" id="PTHR13947:SF37">
    <property type="entry name" value="LD18367P"/>
    <property type="match status" value="1"/>
</dbReference>